<dbReference type="Proteomes" id="UP000232323">
    <property type="component" value="Unassembled WGS sequence"/>
</dbReference>
<dbReference type="AlphaFoldDB" id="A0A250X5T4"/>
<dbReference type="EMBL" id="BEGY01000032">
    <property type="protein sequence ID" value="GAX78441.1"/>
    <property type="molecule type" value="Genomic_DNA"/>
</dbReference>
<gene>
    <name evidence="1" type="ORF">CEUSTIGMA_g5882.t1</name>
</gene>
<sequence length="169" mass="18227">MATEYDSQYPISPKGDTYSVNVAKDRIHNCKTKGLLYGGDARPETPVHAGKKILHNNTNMSAPFATDNGPTGPYSAPNRLSENILKKNKDYFGAAKVGSADINTSVYSDNLAANAANTVASRSKARGQGNLINHEPAHLIPPMSQLVPSQSMLHSSAHARDYYAARDQE</sequence>
<evidence type="ECO:0000313" key="1">
    <source>
        <dbReference type="EMBL" id="GAX78441.1"/>
    </source>
</evidence>
<comment type="caution">
    <text evidence="1">The sequence shown here is derived from an EMBL/GenBank/DDBJ whole genome shotgun (WGS) entry which is preliminary data.</text>
</comment>
<name>A0A250X5T4_9CHLO</name>
<organism evidence="1 2">
    <name type="scientific">Chlamydomonas eustigma</name>
    <dbReference type="NCBI Taxonomy" id="1157962"/>
    <lineage>
        <taxon>Eukaryota</taxon>
        <taxon>Viridiplantae</taxon>
        <taxon>Chlorophyta</taxon>
        <taxon>core chlorophytes</taxon>
        <taxon>Chlorophyceae</taxon>
        <taxon>CS clade</taxon>
        <taxon>Chlamydomonadales</taxon>
        <taxon>Chlamydomonadaceae</taxon>
        <taxon>Chlamydomonas</taxon>
    </lineage>
</organism>
<dbReference type="OrthoDB" id="527197at2759"/>
<evidence type="ECO:0000313" key="2">
    <source>
        <dbReference type="Proteomes" id="UP000232323"/>
    </source>
</evidence>
<protein>
    <submittedName>
        <fullName evidence="1">Uncharacterized protein</fullName>
    </submittedName>
</protein>
<proteinExistence type="predicted"/>
<reference evidence="1 2" key="1">
    <citation type="submission" date="2017-08" db="EMBL/GenBank/DDBJ databases">
        <title>Acidophilic green algal genome provides insights into adaptation to an acidic environment.</title>
        <authorList>
            <person name="Hirooka S."/>
            <person name="Hirose Y."/>
            <person name="Kanesaki Y."/>
            <person name="Higuchi S."/>
            <person name="Fujiwara T."/>
            <person name="Onuma R."/>
            <person name="Era A."/>
            <person name="Ohbayashi R."/>
            <person name="Uzuka A."/>
            <person name="Nozaki H."/>
            <person name="Yoshikawa H."/>
            <person name="Miyagishima S.Y."/>
        </authorList>
    </citation>
    <scope>NUCLEOTIDE SEQUENCE [LARGE SCALE GENOMIC DNA]</scope>
    <source>
        <strain evidence="1 2">NIES-2499</strain>
    </source>
</reference>
<accession>A0A250X5T4</accession>
<keyword evidence="2" id="KW-1185">Reference proteome</keyword>